<proteinExistence type="inferred from homology"/>
<organism evidence="3 4">
    <name type="scientific">Caulobacter rhizosphaerae</name>
    <dbReference type="NCBI Taxonomy" id="2010972"/>
    <lineage>
        <taxon>Bacteria</taxon>
        <taxon>Pseudomonadati</taxon>
        <taxon>Pseudomonadota</taxon>
        <taxon>Alphaproteobacteria</taxon>
        <taxon>Caulobacterales</taxon>
        <taxon>Caulobacteraceae</taxon>
        <taxon>Caulobacter</taxon>
    </lineage>
</organism>
<keyword evidence="4" id="KW-1185">Reference proteome</keyword>
<dbReference type="Pfam" id="PF05532">
    <property type="entry name" value="CsbD"/>
    <property type="match status" value="1"/>
</dbReference>
<dbReference type="InterPro" id="IPR008462">
    <property type="entry name" value="CsbD"/>
</dbReference>
<comment type="similarity">
    <text evidence="1">Belongs to the UPF0337 (CsbD) family.</text>
</comment>
<sequence>MSKERIEGVTQKSVGAVKETVGKAIGNERLQAEGVADKIVGSAKEAAGKVIDAVHKATK</sequence>
<evidence type="ECO:0000313" key="3">
    <source>
        <dbReference type="EMBL" id="MDR6533792.1"/>
    </source>
</evidence>
<reference evidence="3 4" key="1">
    <citation type="submission" date="2023-07" db="EMBL/GenBank/DDBJ databases">
        <title>Sorghum-associated microbial communities from plants grown in Nebraska, USA.</title>
        <authorList>
            <person name="Schachtman D."/>
        </authorList>
    </citation>
    <scope>NUCLEOTIDE SEQUENCE [LARGE SCALE GENOMIC DNA]</scope>
    <source>
        <strain evidence="3 4">DS2154</strain>
    </source>
</reference>
<name>A0ABU1N5S8_9CAUL</name>
<evidence type="ECO:0000313" key="4">
    <source>
        <dbReference type="Proteomes" id="UP001262754"/>
    </source>
</evidence>
<dbReference type="Proteomes" id="UP001262754">
    <property type="component" value="Unassembled WGS sequence"/>
</dbReference>
<comment type="caution">
    <text evidence="3">The sequence shown here is derived from an EMBL/GenBank/DDBJ whole genome shotgun (WGS) entry which is preliminary data.</text>
</comment>
<protein>
    <submittedName>
        <fullName evidence="3">Uncharacterized protein YjbJ (UPF0337 family)</fullName>
    </submittedName>
</protein>
<dbReference type="RefSeq" id="WP_056751254.1">
    <property type="nucleotide sequence ID" value="NZ_JAVDRL010000014.1"/>
</dbReference>
<dbReference type="SUPFAM" id="SSF69047">
    <property type="entry name" value="Hypothetical protein YjbJ"/>
    <property type="match status" value="1"/>
</dbReference>
<evidence type="ECO:0000259" key="2">
    <source>
        <dbReference type="Pfam" id="PF05532"/>
    </source>
</evidence>
<feature type="domain" description="CsbD-like" evidence="2">
    <location>
        <begin position="4"/>
        <end position="56"/>
    </location>
</feature>
<accession>A0ABU1N5S8</accession>
<dbReference type="InterPro" id="IPR036629">
    <property type="entry name" value="YjbJ_sf"/>
</dbReference>
<dbReference type="Gene3D" id="1.10.1470.10">
    <property type="entry name" value="YjbJ"/>
    <property type="match status" value="1"/>
</dbReference>
<gene>
    <name evidence="3" type="ORF">J2800_004562</name>
</gene>
<evidence type="ECO:0000256" key="1">
    <source>
        <dbReference type="ARBA" id="ARBA00009129"/>
    </source>
</evidence>
<dbReference type="EMBL" id="JAVDRL010000014">
    <property type="protein sequence ID" value="MDR6533792.1"/>
    <property type="molecule type" value="Genomic_DNA"/>
</dbReference>